<feature type="transmembrane region" description="Helical" evidence="2">
    <location>
        <begin position="100"/>
        <end position="120"/>
    </location>
</feature>
<dbReference type="KEGG" id="mez:Mtc_2104"/>
<keyword evidence="1" id="KW-0802">TPR repeat</keyword>
<evidence type="ECO:0000313" key="3">
    <source>
        <dbReference type="EMBL" id="AFD00842.1"/>
    </source>
</evidence>
<dbReference type="GeneID" id="11972261"/>
<dbReference type="InterPro" id="IPR019734">
    <property type="entry name" value="TPR_rpt"/>
</dbReference>
<organism evidence="3 4">
    <name type="scientific">Methanocella conradii (strain DSM 24694 / JCM 17849 / CGMCC 1.5162 / HZ254)</name>
    <dbReference type="NCBI Taxonomy" id="1041930"/>
    <lineage>
        <taxon>Archaea</taxon>
        <taxon>Methanobacteriati</taxon>
        <taxon>Methanobacteriota</taxon>
        <taxon>Stenosarchaea group</taxon>
        <taxon>Methanomicrobia</taxon>
        <taxon>Methanocellales</taxon>
        <taxon>Methanocellaceae</taxon>
        <taxon>Methanocella</taxon>
    </lineage>
</organism>
<accession>H8I824</accession>
<protein>
    <submittedName>
        <fullName evidence="3">Uncharacterized protein</fullName>
    </submittedName>
</protein>
<dbReference type="InterPro" id="IPR011990">
    <property type="entry name" value="TPR-like_helical_dom_sf"/>
</dbReference>
<dbReference type="PROSITE" id="PS50005">
    <property type="entry name" value="TPR"/>
    <property type="match status" value="1"/>
</dbReference>
<dbReference type="HOGENOM" id="CLU_428746_0_0_2"/>
<feature type="transmembrane region" description="Helical" evidence="2">
    <location>
        <begin position="56"/>
        <end position="80"/>
    </location>
</feature>
<dbReference type="SUPFAM" id="SSF48452">
    <property type="entry name" value="TPR-like"/>
    <property type="match status" value="2"/>
</dbReference>
<evidence type="ECO:0000256" key="2">
    <source>
        <dbReference type="SAM" id="Phobius"/>
    </source>
</evidence>
<dbReference type="EMBL" id="CP003243">
    <property type="protein sequence ID" value="AFD00842.1"/>
    <property type="molecule type" value="Genomic_DNA"/>
</dbReference>
<reference evidence="3 4" key="1">
    <citation type="journal article" date="2012" name="J. Bacteriol.">
        <title>Complete genome sequence of a thermophilic methanogen, Methanocella conradii HZ254, isolated from Chinese rice field soil.</title>
        <authorList>
            <person name="Lu Z."/>
            <person name="Lu Y."/>
        </authorList>
    </citation>
    <scope>NUCLEOTIDE SEQUENCE [LARGE SCALE GENOMIC DNA]</scope>
    <source>
        <strain evidence="4">DSM 24694 / JCM 17849 / CGMCC 1.5162 / HZ254</strain>
    </source>
</reference>
<dbReference type="OrthoDB" id="148132at2157"/>
<keyword evidence="2" id="KW-0812">Transmembrane</keyword>
<name>H8I824_METCZ</name>
<keyword evidence="4" id="KW-1185">Reference proteome</keyword>
<feature type="transmembrane region" description="Helical" evidence="2">
    <location>
        <begin position="20"/>
        <end position="44"/>
    </location>
</feature>
<dbReference type="Proteomes" id="UP000005233">
    <property type="component" value="Chromosome"/>
</dbReference>
<dbReference type="SMART" id="SM00028">
    <property type="entry name" value="TPR"/>
    <property type="match status" value="3"/>
</dbReference>
<keyword evidence="2" id="KW-1133">Transmembrane helix</keyword>
<dbReference type="eggNOG" id="arCOG03045">
    <property type="taxonomic scope" value="Archaea"/>
</dbReference>
<keyword evidence="2" id="KW-0472">Membrane</keyword>
<proteinExistence type="predicted"/>
<gene>
    <name evidence="3" type="ordered locus">Mtc_2104</name>
</gene>
<dbReference type="STRING" id="1041930.Mtc_2104"/>
<dbReference type="Gene3D" id="1.25.40.10">
    <property type="entry name" value="Tetratricopeptide repeat domain"/>
    <property type="match status" value="1"/>
</dbReference>
<evidence type="ECO:0000256" key="1">
    <source>
        <dbReference type="PROSITE-ProRule" id="PRU00339"/>
    </source>
</evidence>
<sequence length="638" mass="69141">MKLLPAAHLIKAPKKPETEVNAVTVATLSLLAIAVVFIVGEAYMSRAALTVDERSALLVAFLVCDVIAFTLSLLASVFLSYLSSARYGSHAASLINSPPFIIYTALMLLPIIFLASDIAFKPMAFEGVEAEAALALSLMGIAALVPYSISVLEHVKPYGVLASMLEEAKKEFEAAGRDGPVEPVAFQKPVLRGSGMSMAVLLDRLCRSGDGEPVLKALDGMKDMALSKGQQKSCGSIALSSSLASLIAETACIAAKHGNSEIVHHAIDGLRDVAIASTHQGVASLAFRLMDYTFNSCASAMDEKAASRLRARMMEDYAMLYDRTGRREALERAAEIAEKAVGFRTLSSGEYGDTLYVAGGVYRRLAEAYDSEEHATKALTLLYEALAARSAEASPMDHACIKGEIGRAYMALAKVKNPVKSYRSAASAFEEAGKMLNTTSWDSAAYRGRAAQAYAFLADEYCRGRRYDEAIQAARGALALYPEAVKFFERRSPEDYVETLSGMGFAHTIVSEVYLKSRMFDLSLKHASHALDAYSRAAKAMDARELPERYAFIKTCMGLTQVAVAEIHFREKRYESAISACDSAIAAYNEAIRIYDDKGKEKPAAAARKHLKKANGLFNTMMRIGVADRKPSAPMIEQ</sequence>
<feature type="repeat" description="TPR" evidence="1">
    <location>
        <begin position="451"/>
        <end position="484"/>
    </location>
</feature>
<dbReference type="RefSeq" id="WP_014406673.1">
    <property type="nucleotide sequence ID" value="NC_017034.1"/>
</dbReference>
<dbReference type="AlphaFoldDB" id="H8I824"/>
<evidence type="ECO:0000313" key="4">
    <source>
        <dbReference type="Proteomes" id="UP000005233"/>
    </source>
</evidence>